<dbReference type="AlphaFoldDB" id="A0A6A5SCE9"/>
<gene>
    <name evidence="1" type="ORF">EJ02DRAFT_486824</name>
</gene>
<evidence type="ECO:0000313" key="2">
    <source>
        <dbReference type="Proteomes" id="UP000800038"/>
    </source>
</evidence>
<evidence type="ECO:0000313" key="1">
    <source>
        <dbReference type="EMBL" id="KAF1935117.1"/>
    </source>
</evidence>
<accession>A0A6A5SCE9</accession>
<dbReference type="EMBL" id="ML976311">
    <property type="protein sequence ID" value="KAF1935117.1"/>
    <property type="molecule type" value="Genomic_DNA"/>
</dbReference>
<sequence>MSAEVIQFSPEYSTRQLPRTIRGSTVVSRPRRNRGADSSTPTFFPASNHLFITAMGRRKREKPVTRSQVRLTAYEHEEQQINALVTRIQTTAGASEGEVPAARSEINVMQYCHDARMDHLYDRVVRRLGGRPPRTARKAANERLTEEQSNALRDYIHERELMDLQIPTTTIYRVDEAMIRPSLPEGATL</sequence>
<organism evidence="1 2">
    <name type="scientific">Clathrospora elynae</name>
    <dbReference type="NCBI Taxonomy" id="706981"/>
    <lineage>
        <taxon>Eukaryota</taxon>
        <taxon>Fungi</taxon>
        <taxon>Dikarya</taxon>
        <taxon>Ascomycota</taxon>
        <taxon>Pezizomycotina</taxon>
        <taxon>Dothideomycetes</taxon>
        <taxon>Pleosporomycetidae</taxon>
        <taxon>Pleosporales</taxon>
        <taxon>Diademaceae</taxon>
        <taxon>Clathrospora</taxon>
    </lineage>
</organism>
<dbReference type="Proteomes" id="UP000800038">
    <property type="component" value="Unassembled WGS sequence"/>
</dbReference>
<reference evidence="1" key="1">
    <citation type="journal article" date="2020" name="Stud. Mycol.">
        <title>101 Dothideomycetes genomes: a test case for predicting lifestyles and emergence of pathogens.</title>
        <authorList>
            <person name="Haridas S."/>
            <person name="Albert R."/>
            <person name="Binder M."/>
            <person name="Bloem J."/>
            <person name="Labutti K."/>
            <person name="Salamov A."/>
            <person name="Andreopoulos B."/>
            <person name="Baker S."/>
            <person name="Barry K."/>
            <person name="Bills G."/>
            <person name="Bluhm B."/>
            <person name="Cannon C."/>
            <person name="Castanera R."/>
            <person name="Culley D."/>
            <person name="Daum C."/>
            <person name="Ezra D."/>
            <person name="Gonzalez J."/>
            <person name="Henrissat B."/>
            <person name="Kuo A."/>
            <person name="Liang C."/>
            <person name="Lipzen A."/>
            <person name="Lutzoni F."/>
            <person name="Magnuson J."/>
            <person name="Mondo S."/>
            <person name="Nolan M."/>
            <person name="Ohm R."/>
            <person name="Pangilinan J."/>
            <person name="Park H.-J."/>
            <person name="Ramirez L."/>
            <person name="Alfaro M."/>
            <person name="Sun H."/>
            <person name="Tritt A."/>
            <person name="Yoshinaga Y."/>
            <person name="Zwiers L.-H."/>
            <person name="Turgeon B."/>
            <person name="Goodwin S."/>
            <person name="Spatafora J."/>
            <person name="Crous P."/>
            <person name="Grigoriev I."/>
        </authorList>
    </citation>
    <scope>NUCLEOTIDE SEQUENCE</scope>
    <source>
        <strain evidence="1">CBS 161.51</strain>
    </source>
</reference>
<protein>
    <submittedName>
        <fullName evidence="1">Uncharacterized protein</fullName>
    </submittedName>
</protein>
<proteinExistence type="predicted"/>
<keyword evidence="2" id="KW-1185">Reference proteome</keyword>
<name>A0A6A5SCE9_9PLEO</name>